<dbReference type="PANTHER" id="PTHR15382:SF8">
    <property type="entry name" value="CANOPY B"/>
    <property type="match status" value="1"/>
</dbReference>
<keyword evidence="2 3" id="KW-0732">Signal</keyword>
<dbReference type="PROSITE" id="PS50240">
    <property type="entry name" value="TRYPSIN_DOM"/>
    <property type="match status" value="1"/>
</dbReference>
<reference evidence="5" key="1">
    <citation type="submission" date="2021-04" db="EMBL/GenBank/DDBJ databases">
        <authorList>
            <person name="Chebbi M.A.C M."/>
        </authorList>
    </citation>
    <scope>NUCLEOTIDE SEQUENCE</scope>
</reference>
<dbReference type="Pfam" id="PF00089">
    <property type="entry name" value="Trypsin"/>
    <property type="match status" value="1"/>
</dbReference>
<dbReference type="InterPro" id="IPR001314">
    <property type="entry name" value="Peptidase_S1A"/>
</dbReference>
<dbReference type="EMBL" id="CAJNRD030001120">
    <property type="protein sequence ID" value="CAG5093623.1"/>
    <property type="molecule type" value="Genomic_DNA"/>
</dbReference>
<dbReference type="Pfam" id="PF11938">
    <property type="entry name" value="DUF3456"/>
    <property type="match status" value="1"/>
</dbReference>
<accession>A0A8J2HCF6</accession>
<dbReference type="InterPro" id="IPR009003">
    <property type="entry name" value="Peptidase_S1_PA"/>
</dbReference>
<dbReference type="OrthoDB" id="6020060at2759"/>
<organism evidence="5 6">
    <name type="scientific">Cotesia congregata</name>
    <name type="common">Parasitoid wasp</name>
    <name type="synonym">Apanteles congregatus</name>
    <dbReference type="NCBI Taxonomy" id="51543"/>
    <lineage>
        <taxon>Eukaryota</taxon>
        <taxon>Metazoa</taxon>
        <taxon>Ecdysozoa</taxon>
        <taxon>Arthropoda</taxon>
        <taxon>Hexapoda</taxon>
        <taxon>Insecta</taxon>
        <taxon>Pterygota</taxon>
        <taxon>Neoptera</taxon>
        <taxon>Endopterygota</taxon>
        <taxon>Hymenoptera</taxon>
        <taxon>Apocrita</taxon>
        <taxon>Ichneumonoidea</taxon>
        <taxon>Braconidae</taxon>
        <taxon>Microgastrinae</taxon>
        <taxon>Cotesia</taxon>
    </lineage>
</organism>
<dbReference type="InterPro" id="IPR021852">
    <property type="entry name" value="DUF3456"/>
</dbReference>
<name>A0A8J2HCF6_COTCN</name>
<evidence type="ECO:0000313" key="5">
    <source>
        <dbReference type="EMBL" id="CAG5093623.1"/>
    </source>
</evidence>
<evidence type="ECO:0000256" key="2">
    <source>
        <dbReference type="ARBA" id="ARBA00022729"/>
    </source>
</evidence>
<dbReference type="GO" id="GO:0006508">
    <property type="term" value="P:proteolysis"/>
    <property type="evidence" value="ECO:0007669"/>
    <property type="project" value="InterPro"/>
</dbReference>
<comment type="similarity">
    <text evidence="1">Belongs to the canopy family.</text>
</comment>
<dbReference type="AlphaFoldDB" id="A0A8J2HCF6"/>
<sequence length="526" mass="60146">MIRTLLLNFLLFTTIYASPEEDEGVKYANKCEVCKVFSMELEARLDETGKTHDVLEVGYSLDDVAPKKKKQYKQSELRLVESLEDICERILEYNIHKERDDSTRFSKGMSQTFKTLHGLVDKGVKVELGIPYELWDKPSVEITTLKTQCEDMLENHESDIEEWYFNYQGKVPLERYLCSERVLVDDDDSCLKEKGDTETDNFFPYLVQFYTIVPCGGILITPDWVLTAAQCLHNKRNSILVNVVGTNEIPGEPIGVKATFIHPKFNMYSKVHDHRFNIALMKLYRPFNLQPLGFLNNTAGMLVNIGATKSINTYNCCFIYGWDSIISSTIRVFTKAIKTISVQPRDKEACVNKINDVNIVCASGESRKQCAGNPGSPIVCNEPNGDNRVLGIASWTNFSLQCDDSSTYLNLTSFRSWINNLVSMDFEKNNSPGNYNSTTSLKVQVKYFYNTPKTPYYRKIHNFTTSTTKNTTKRKKYQDIERSDKDEGTTEDELSKIFPLYQASSSNLIYPIYFLLILGHICSFNL</sequence>
<evidence type="ECO:0000256" key="3">
    <source>
        <dbReference type="SAM" id="SignalP"/>
    </source>
</evidence>
<evidence type="ECO:0000313" key="6">
    <source>
        <dbReference type="Proteomes" id="UP000786811"/>
    </source>
</evidence>
<evidence type="ECO:0000259" key="4">
    <source>
        <dbReference type="PROSITE" id="PS50240"/>
    </source>
</evidence>
<proteinExistence type="inferred from homology"/>
<dbReference type="Gene3D" id="2.40.10.10">
    <property type="entry name" value="Trypsin-like serine proteases"/>
    <property type="match status" value="1"/>
</dbReference>
<dbReference type="SMART" id="SM00020">
    <property type="entry name" value="Tryp_SPc"/>
    <property type="match status" value="1"/>
</dbReference>
<dbReference type="SUPFAM" id="SSF50494">
    <property type="entry name" value="Trypsin-like serine proteases"/>
    <property type="match status" value="1"/>
</dbReference>
<dbReference type="InterPro" id="IPR043504">
    <property type="entry name" value="Peptidase_S1_PA_chymotrypsin"/>
</dbReference>
<feature type="chain" id="PRO_5035289602" evidence="3">
    <location>
        <begin position="18"/>
        <end position="526"/>
    </location>
</feature>
<protein>
    <submittedName>
        <fullName evidence="5">Similar to cnpy4: Protein canopy 4 (Danio rerio)</fullName>
    </submittedName>
</protein>
<gene>
    <name evidence="5" type="ORF">HICCMSTLAB_LOCUS6959</name>
</gene>
<dbReference type="InterPro" id="IPR001254">
    <property type="entry name" value="Trypsin_dom"/>
</dbReference>
<feature type="domain" description="Peptidase S1" evidence="4">
    <location>
        <begin position="183"/>
        <end position="423"/>
    </location>
</feature>
<keyword evidence="6" id="KW-1185">Reference proteome</keyword>
<feature type="signal peptide" evidence="3">
    <location>
        <begin position="1"/>
        <end position="17"/>
    </location>
</feature>
<evidence type="ECO:0000256" key="1">
    <source>
        <dbReference type="ARBA" id="ARBA00007285"/>
    </source>
</evidence>
<dbReference type="PANTHER" id="PTHR15382">
    <property type="entry name" value="CTG4A-RELATED"/>
    <property type="match status" value="1"/>
</dbReference>
<dbReference type="GO" id="GO:0004252">
    <property type="term" value="F:serine-type endopeptidase activity"/>
    <property type="evidence" value="ECO:0007669"/>
    <property type="project" value="InterPro"/>
</dbReference>
<dbReference type="PRINTS" id="PR00722">
    <property type="entry name" value="CHYMOTRYPSIN"/>
</dbReference>
<comment type="caution">
    <text evidence="5">The sequence shown here is derived from an EMBL/GenBank/DDBJ whole genome shotgun (WGS) entry which is preliminary data.</text>
</comment>
<dbReference type="Proteomes" id="UP000786811">
    <property type="component" value="Unassembled WGS sequence"/>
</dbReference>